<feature type="non-terminal residue" evidence="1">
    <location>
        <position position="40"/>
    </location>
</feature>
<reference evidence="1" key="1">
    <citation type="journal article" date="2015" name="ISME J.">
        <title>Aquifer environment selects for microbial species cohorts in sediment and groundwater.</title>
        <authorList>
            <person name="Hug L.A."/>
            <person name="Thomas B.C."/>
            <person name="Brown C.T."/>
            <person name="Frischkorn K.R."/>
            <person name="Williams K.H."/>
            <person name="Tringe S.G."/>
            <person name="Banfield J.F."/>
        </authorList>
    </citation>
    <scope>NUCLEOTIDE SEQUENCE</scope>
</reference>
<organism evidence="1">
    <name type="scientific">uncultured bacterium Rifle_16ft_4_minimus_37862</name>
    <dbReference type="NCBI Taxonomy" id="1665157"/>
    <lineage>
        <taxon>Bacteria</taxon>
        <taxon>environmental samples</taxon>
    </lineage>
</organism>
<name>A0A0H4T974_9BACT</name>
<evidence type="ECO:0000313" key="1">
    <source>
        <dbReference type="EMBL" id="AKQ03017.1"/>
    </source>
</evidence>
<accession>A0A0H4T974</accession>
<proteinExistence type="predicted"/>
<dbReference type="AlphaFoldDB" id="A0A0H4T974"/>
<sequence>MAPSPVAEITKVPAEVLGAYAYGVDQPPGVEGIAAMNGPA</sequence>
<dbReference type="EMBL" id="KT007007">
    <property type="protein sequence ID" value="AKQ03017.1"/>
    <property type="molecule type" value="Genomic_DNA"/>
</dbReference>
<protein>
    <submittedName>
        <fullName evidence="1">Uncharacterized protein</fullName>
    </submittedName>
</protein>